<gene>
    <name evidence="1" type="ORF">ACFOUW_34250</name>
</gene>
<comment type="caution">
    <text evidence="1">The sequence shown here is derived from an EMBL/GenBank/DDBJ whole genome shotgun (WGS) entry which is preliminary data.</text>
</comment>
<dbReference type="EMBL" id="JBHRZH010000044">
    <property type="protein sequence ID" value="MFC3765940.1"/>
    <property type="molecule type" value="Genomic_DNA"/>
</dbReference>
<protein>
    <submittedName>
        <fullName evidence="1">Uncharacterized protein</fullName>
    </submittedName>
</protein>
<dbReference type="RefSeq" id="WP_205119591.1">
    <property type="nucleotide sequence ID" value="NZ_JAFBCM010000001.1"/>
</dbReference>
<dbReference type="Proteomes" id="UP001595699">
    <property type="component" value="Unassembled WGS sequence"/>
</dbReference>
<proteinExistence type="predicted"/>
<sequence>MSDEIDRARHDEFELCNLELSLATREAFEDGARLSPAARRFMAGEMDADEARQLGFVPVVSDDG</sequence>
<organism evidence="1 2">
    <name type="scientific">Tenggerimyces flavus</name>
    <dbReference type="NCBI Taxonomy" id="1708749"/>
    <lineage>
        <taxon>Bacteria</taxon>
        <taxon>Bacillati</taxon>
        <taxon>Actinomycetota</taxon>
        <taxon>Actinomycetes</taxon>
        <taxon>Propionibacteriales</taxon>
        <taxon>Nocardioidaceae</taxon>
        <taxon>Tenggerimyces</taxon>
    </lineage>
</organism>
<accession>A0ABV7YP84</accession>
<reference evidence="2" key="1">
    <citation type="journal article" date="2019" name="Int. J. Syst. Evol. Microbiol.">
        <title>The Global Catalogue of Microorganisms (GCM) 10K type strain sequencing project: providing services to taxonomists for standard genome sequencing and annotation.</title>
        <authorList>
            <consortium name="The Broad Institute Genomics Platform"/>
            <consortium name="The Broad Institute Genome Sequencing Center for Infectious Disease"/>
            <person name="Wu L."/>
            <person name="Ma J."/>
        </authorList>
    </citation>
    <scope>NUCLEOTIDE SEQUENCE [LARGE SCALE GENOMIC DNA]</scope>
    <source>
        <strain evidence="2">CGMCC 4.7241</strain>
    </source>
</reference>
<evidence type="ECO:0000313" key="2">
    <source>
        <dbReference type="Proteomes" id="UP001595699"/>
    </source>
</evidence>
<keyword evidence="2" id="KW-1185">Reference proteome</keyword>
<evidence type="ECO:0000313" key="1">
    <source>
        <dbReference type="EMBL" id="MFC3765940.1"/>
    </source>
</evidence>
<name>A0ABV7YP84_9ACTN</name>